<evidence type="ECO:0000313" key="3">
    <source>
        <dbReference type="Proteomes" id="UP001165065"/>
    </source>
</evidence>
<sequence>MKKPNRRISAVSAVATCAVIVLISLANNQFNNTSTSPSAWASSSPPSSPTSSISPVPPNPIFTTPSTVGEYTARIQRSILDKQLGISQFKLENQALESLLADATKEELAASKIAPVKTAAKVNTPPPPPIELSLPGNYEILSKFSYHEPLSINPNNLFLTVESSGASLEDRTFEFSQLSDGKSVSIKHVKSGKYMAMKTKSERESWTVKPDCTTPETTSSCQWEIHENKYIYNKYMRAYMNVVKHVHIRGHREEGDSYGPAGKSMNSEFTFKPVGEASKKEEEMMKEKYRRVMKYMDSEKEAAYIERIQALPKSDEYRVISFGLYGGDTKYTTGAIRNAELRDTYFPGWTIRFYVDDSVPQDVISKLKELGSEIVREEGLKGGIGGMFWRFLVADDDTVDRYIVRDSDSRLNARDRFAVEEWIESGKCIHSVRDHVNHRRSLNGGMWGGRKGCIPGGVRGKMGSSARGKYMEDLHFLTQKIWPLVKDDQISHDAFSCTEFPNSKPFPTQRDDNFQHVGQVFFADDSPRMGDIDIFKGVVNPVECRPEGHRDWTHG</sequence>
<comment type="caution">
    <text evidence="2">The sequence shown here is derived from an EMBL/GenBank/DDBJ whole genome shotgun (WGS) entry which is preliminary data.</text>
</comment>
<feature type="region of interest" description="Disordered" evidence="1">
    <location>
        <begin position="34"/>
        <end position="61"/>
    </location>
</feature>
<proteinExistence type="predicted"/>
<evidence type="ECO:0000313" key="2">
    <source>
        <dbReference type="EMBL" id="GMI46473.1"/>
    </source>
</evidence>
<protein>
    <submittedName>
        <fullName evidence="2">Uncharacterized protein</fullName>
    </submittedName>
</protein>
<organism evidence="2 3">
    <name type="scientific">Triparma columacea</name>
    <dbReference type="NCBI Taxonomy" id="722753"/>
    <lineage>
        <taxon>Eukaryota</taxon>
        <taxon>Sar</taxon>
        <taxon>Stramenopiles</taxon>
        <taxon>Ochrophyta</taxon>
        <taxon>Bolidophyceae</taxon>
        <taxon>Parmales</taxon>
        <taxon>Triparmaceae</taxon>
        <taxon>Triparma</taxon>
    </lineage>
</organism>
<dbReference type="OrthoDB" id="204305at2759"/>
<feature type="compositionally biased region" description="Low complexity" evidence="1">
    <location>
        <begin position="34"/>
        <end position="54"/>
    </location>
</feature>
<evidence type="ECO:0000256" key="1">
    <source>
        <dbReference type="SAM" id="MobiDB-lite"/>
    </source>
</evidence>
<dbReference type="AlphaFoldDB" id="A0A9W7GM08"/>
<reference evidence="3" key="1">
    <citation type="journal article" date="2023" name="Commun. Biol.">
        <title>Genome analysis of Parmales, the sister group of diatoms, reveals the evolutionary specialization of diatoms from phago-mixotrophs to photoautotrophs.</title>
        <authorList>
            <person name="Ban H."/>
            <person name="Sato S."/>
            <person name="Yoshikawa S."/>
            <person name="Yamada K."/>
            <person name="Nakamura Y."/>
            <person name="Ichinomiya M."/>
            <person name="Sato N."/>
            <person name="Blanc-Mathieu R."/>
            <person name="Endo H."/>
            <person name="Kuwata A."/>
            <person name="Ogata H."/>
        </authorList>
    </citation>
    <scope>NUCLEOTIDE SEQUENCE [LARGE SCALE GENOMIC DNA]</scope>
</reference>
<keyword evidence="3" id="KW-1185">Reference proteome</keyword>
<dbReference type="EMBL" id="BRYA01000299">
    <property type="protein sequence ID" value="GMI46473.1"/>
    <property type="molecule type" value="Genomic_DNA"/>
</dbReference>
<gene>
    <name evidence="2" type="ORF">TrCOL_g6870</name>
</gene>
<name>A0A9W7GM08_9STRA</name>
<accession>A0A9W7GM08</accession>
<dbReference type="Proteomes" id="UP001165065">
    <property type="component" value="Unassembled WGS sequence"/>
</dbReference>